<keyword evidence="2" id="KW-0472">Membrane</keyword>
<gene>
    <name evidence="3" type="ORF">Rain11_1624</name>
</gene>
<accession>A0A2N3IE20</accession>
<name>A0A2N3IE20_9BACT</name>
<dbReference type="RefSeq" id="WP_101358894.1">
    <property type="nucleotide sequence ID" value="NZ_NKXO01000024.1"/>
</dbReference>
<keyword evidence="2" id="KW-0812">Transmembrane</keyword>
<keyword evidence="2" id="KW-1133">Transmembrane helix</keyword>
<dbReference type="AlphaFoldDB" id="A0A2N3IE20"/>
<evidence type="ECO:0000256" key="1">
    <source>
        <dbReference type="SAM" id="MobiDB-lite"/>
    </source>
</evidence>
<comment type="caution">
    <text evidence="3">The sequence shown here is derived from an EMBL/GenBank/DDBJ whole genome shotgun (WGS) entry which is preliminary data.</text>
</comment>
<evidence type="ECO:0000313" key="3">
    <source>
        <dbReference type="EMBL" id="PKQ68557.1"/>
    </source>
</evidence>
<feature type="region of interest" description="Disordered" evidence="1">
    <location>
        <begin position="397"/>
        <end position="481"/>
    </location>
</feature>
<protein>
    <submittedName>
        <fullName evidence="3">Uncharacterized protein</fullName>
    </submittedName>
</protein>
<feature type="compositionally biased region" description="Low complexity" evidence="1">
    <location>
        <begin position="421"/>
        <end position="473"/>
    </location>
</feature>
<feature type="transmembrane region" description="Helical" evidence="2">
    <location>
        <begin position="12"/>
        <end position="29"/>
    </location>
</feature>
<keyword evidence="4" id="KW-1185">Reference proteome</keyword>
<evidence type="ECO:0000256" key="2">
    <source>
        <dbReference type="SAM" id="Phobius"/>
    </source>
</evidence>
<reference evidence="3 4" key="1">
    <citation type="submission" date="2017-06" db="EMBL/GenBank/DDBJ databases">
        <title>Raineya orbicola gen. nov., sp. nov. a slightly thermophilic bacterium of the phylum Bacteroidetes and the description of Raineyaceae fam. nov.</title>
        <authorList>
            <person name="Albuquerque L."/>
            <person name="Polonia A.R.M."/>
            <person name="Barroso C."/>
            <person name="Froufe H.J.C."/>
            <person name="Lage O."/>
            <person name="Lobo-Da-Cunha A."/>
            <person name="Egas C."/>
            <person name="Da Costa M.S."/>
        </authorList>
    </citation>
    <scope>NUCLEOTIDE SEQUENCE [LARGE SCALE GENOMIC DNA]</scope>
    <source>
        <strain evidence="3 4">SPSPC-11</strain>
    </source>
</reference>
<proteinExistence type="predicted"/>
<organism evidence="3 4">
    <name type="scientific">Raineya orbicola</name>
    <dbReference type="NCBI Taxonomy" id="2016530"/>
    <lineage>
        <taxon>Bacteria</taxon>
        <taxon>Pseudomonadati</taxon>
        <taxon>Bacteroidota</taxon>
        <taxon>Cytophagia</taxon>
        <taxon>Cytophagales</taxon>
        <taxon>Raineyaceae</taxon>
        <taxon>Raineya</taxon>
    </lineage>
</organism>
<evidence type="ECO:0000313" key="4">
    <source>
        <dbReference type="Proteomes" id="UP000233387"/>
    </source>
</evidence>
<dbReference type="Proteomes" id="UP000233387">
    <property type="component" value="Unassembled WGS sequence"/>
</dbReference>
<sequence length="481" mass="55011">MISAVLLRKNIIAPAILLVIGLISAFVIAPKTAQKAISQEYENFAKDTWLNFSKTCNKVLNIIQESNIQNFRKDFQNVETEIERVFAIKDKAVQSGNWQDLSNAYDNLQILHRLINTFRDKHKILYAFETLEQKWEVWKKQNSNLQARIATLQPKINQFSGREKEYLFSAWKFYEENQKKLNQQFSLIEKINQGLPLQEKLSYDNLNQLIPNTEFLINQSNAETERLERWVKDFPQIEVATTNRVLAYGKSIQNIKKQVDSISAKDKIFNRNTALRKTDSLLIAAQNIYTKAYQFFTNQDFLSAYITLDNLIAIEPALQNEFSTQIEQYEAFKSQYDDINKELAEIKKNGSTNKDYQDALASHNLALQYAMMANWAMALSHLQKSSQMSERAYSYTFKRSSPRRDYSSGSNYSKSGGGGSYSSNRSSSSSSSSKSYSSSKKSDSRSWSSSSSRKSSSSSSSSSRRSDSRSWGGSRSGGRRR</sequence>
<dbReference type="EMBL" id="NKXO01000024">
    <property type="protein sequence ID" value="PKQ68557.1"/>
    <property type="molecule type" value="Genomic_DNA"/>
</dbReference>